<evidence type="ECO:0000313" key="2">
    <source>
        <dbReference type="EMBL" id="KAL2892017.1"/>
    </source>
</evidence>
<evidence type="ECO:0000313" key="3">
    <source>
        <dbReference type="Proteomes" id="UP001610728"/>
    </source>
</evidence>
<sequence length="128" mass="14006">MMVALKQNPDKSHPRSYRLRSLLSTLGKSLERMVARRLATQAVELSIIPQNYAKAKALLPHPTRDSTKLRPLDKPACKVHWVPGHCKVPGNEAVGRSAGQSGLQERGPSGSKGDNVTNGSKKMEERSL</sequence>
<dbReference type="RefSeq" id="XP_070863196.1">
    <property type="nucleotide sequence ID" value="XM_070999960.1"/>
</dbReference>
<proteinExistence type="predicted"/>
<protein>
    <submittedName>
        <fullName evidence="2">Double-stranded RNA/RNA-DNA hybrid binding protein</fullName>
    </submittedName>
</protein>
<dbReference type="Proteomes" id="UP001610728">
    <property type="component" value="Unassembled WGS sequence"/>
</dbReference>
<reference evidence="2 3" key="1">
    <citation type="submission" date="2020-05" db="EMBL/GenBank/DDBJ databases">
        <title>Ceratocystis lukuohia genome.</title>
        <authorList>
            <person name="Harrington T.C."/>
            <person name="Kim K."/>
            <person name="Mayers C.G."/>
        </authorList>
    </citation>
    <scope>NUCLEOTIDE SEQUENCE [LARGE SCALE GENOMIC DNA]</scope>
    <source>
        <strain evidence="2 3">C4212</strain>
    </source>
</reference>
<gene>
    <name evidence="2" type="ORF">HOO65_011375</name>
</gene>
<accession>A0ABR4MUN7</accession>
<organism evidence="2 3">
    <name type="scientific">Ceratocystis lukuohia</name>
    <dbReference type="NCBI Taxonomy" id="2019550"/>
    <lineage>
        <taxon>Eukaryota</taxon>
        <taxon>Fungi</taxon>
        <taxon>Dikarya</taxon>
        <taxon>Ascomycota</taxon>
        <taxon>Pezizomycotina</taxon>
        <taxon>Sordariomycetes</taxon>
        <taxon>Hypocreomycetidae</taxon>
        <taxon>Microascales</taxon>
        <taxon>Ceratocystidaceae</taxon>
        <taxon>Ceratocystis</taxon>
    </lineage>
</organism>
<dbReference type="GeneID" id="98115620"/>
<keyword evidence="3" id="KW-1185">Reference proteome</keyword>
<dbReference type="EMBL" id="JABSNW010000001">
    <property type="protein sequence ID" value="KAL2892017.1"/>
    <property type="molecule type" value="Genomic_DNA"/>
</dbReference>
<comment type="caution">
    <text evidence="2">The sequence shown here is derived from an EMBL/GenBank/DDBJ whole genome shotgun (WGS) entry which is preliminary data.</text>
</comment>
<evidence type="ECO:0000256" key="1">
    <source>
        <dbReference type="SAM" id="MobiDB-lite"/>
    </source>
</evidence>
<feature type="region of interest" description="Disordered" evidence="1">
    <location>
        <begin position="90"/>
        <end position="128"/>
    </location>
</feature>
<name>A0ABR4MUN7_9PEZI</name>